<dbReference type="Pfam" id="PF03936">
    <property type="entry name" value="Terpene_synth_C"/>
    <property type="match status" value="1"/>
</dbReference>
<keyword evidence="5" id="KW-0934">Plastid</keyword>
<evidence type="ECO:0000256" key="9">
    <source>
        <dbReference type="ARBA" id="ARBA00023239"/>
    </source>
</evidence>
<evidence type="ECO:0000313" key="14">
    <source>
        <dbReference type="Proteomes" id="UP000729402"/>
    </source>
</evidence>
<feature type="compositionally biased region" description="Basic residues" evidence="10">
    <location>
        <begin position="28"/>
        <end position="39"/>
    </location>
</feature>
<comment type="subcellular location">
    <subcellularLocation>
        <location evidence="2">Plastid</location>
        <location evidence="2">Chloroplast</location>
    </subcellularLocation>
</comment>
<evidence type="ECO:0000256" key="1">
    <source>
        <dbReference type="ARBA" id="ARBA00001946"/>
    </source>
</evidence>
<gene>
    <name evidence="13" type="ORF">GUJ93_ZPchr0002g24498</name>
</gene>
<dbReference type="EMBL" id="JAAALK010000287">
    <property type="protein sequence ID" value="KAG8057947.1"/>
    <property type="molecule type" value="Genomic_DNA"/>
</dbReference>
<reference evidence="13" key="1">
    <citation type="journal article" date="2021" name="bioRxiv">
        <title>Whole Genome Assembly and Annotation of Northern Wild Rice, Zizania palustris L., Supports a Whole Genome Duplication in the Zizania Genus.</title>
        <authorList>
            <person name="Haas M."/>
            <person name="Kono T."/>
            <person name="Macchietto M."/>
            <person name="Millas R."/>
            <person name="McGilp L."/>
            <person name="Shao M."/>
            <person name="Duquette J."/>
            <person name="Hirsch C.N."/>
            <person name="Kimball J."/>
        </authorList>
    </citation>
    <scope>NUCLEOTIDE SEQUENCE</scope>
    <source>
        <tissue evidence="13">Fresh leaf tissue</tissue>
    </source>
</reference>
<dbReference type="GO" id="GO:0016114">
    <property type="term" value="P:terpenoid biosynthetic process"/>
    <property type="evidence" value="ECO:0007669"/>
    <property type="project" value="InterPro"/>
</dbReference>
<dbReference type="Proteomes" id="UP000729402">
    <property type="component" value="Unassembled WGS sequence"/>
</dbReference>
<feature type="domain" description="Terpene synthase metal-binding" evidence="12">
    <location>
        <begin position="282"/>
        <end position="505"/>
    </location>
</feature>
<organism evidence="13 14">
    <name type="scientific">Zizania palustris</name>
    <name type="common">Northern wild rice</name>
    <dbReference type="NCBI Taxonomy" id="103762"/>
    <lineage>
        <taxon>Eukaryota</taxon>
        <taxon>Viridiplantae</taxon>
        <taxon>Streptophyta</taxon>
        <taxon>Embryophyta</taxon>
        <taxon>Tracheophyta</taxon>
        <taxon>Spermatophyta</taxon>
        <taxon>Magnoliopsida</taxon>
        <taxon>Liliopsida</taxon>
        <taxon>Poales</taxon>
        <taxon>Poaceae</taxon>
        <taxon>BOP clade</taxon>
        <taxon>Oryzoideae</taxon>
        <taxon>Oryzeae</taxon>
        <taxon>Zizaniinae</taxon>
        <taxon>Zizania</taxon>
    </lineage>
</organism>
<dbReference type="InterPro" id="IPR001906">
    <property type="entry name" value="Terpene_synth_N"/>
</dbReference>
<evidence type="ECO:0008006" key="15">
    <source>
        <dbReference type="Google" id="ProtNLM"/>
    </source>
</evidence>
<keyword evidence="7" id="KW-0460">Magnesium</keyword>
<keyword evidence="9" id="KW-0456">Lyase</keyword>
<dbReference type="PANTHER" id="PTHR31225">
    <property type="entry name" value="OS04G0344100 PROTEIN-RELATED"/>
    <property type="match status" value="1"/>
</dbReference>
<evidence type="ECO:0000256" key="10">
    <source>
        <dbReference type="SAM" id="MobiDB-lite"/>
    </source>
</evidence>
<keyword evidence="4" id="KW-0150">Chloroplast</keyword>
<evidence type="ECO:0000313" key="13">
    <source>
        <dbReference type="EMBL" id="KAG8057947.1"/>
    </source>
</evidence>
<keyword evidence="14" id="KW-1185">Reference proteome</keyword>
<dbReference type="InterPro" id="IPR005630">
    <property type="entry name" value="Terpene_synthase_metal-bd"/>
</dbReference>
<evidence type="ECO:0000256" key="2">
    <source>
        <dbReference type="ARBA" id="ARBA00004229"/>
    </source>
</evidence>
<dbReference type="GO" id="GO:0009507">
    <property type="term" value="C:chloroplast"/>
    <property type="evidence" value="ECO:0007669"/>
    <property type="project" value="UniProtKB-SubCell"/>
</dbReference>
<name>A0A8J5V3Y9_ZIZPA</name>
<reference evidence="13" key="2">
    <citation type="submission" date="2021-02" db="EMBL/GenBank/DDBJ databases">
        <authorList>
            <person name="Kimball J.A."/>
            <person name="Haas M.W."/>
            <person name="Macchietto M."/>
            <person name="Kono T."/>
            <person name="Duquette J."/>
            <person name="Shao M."/>
        </authorList>
    </citation>
    <scope>NUCLEOTIDE SEQUENCE</scope>
    <source>
        <tissue evidence="13">Fresh leaf tissue</tissue>
    </source>
</reference>
<proteinExistence type="predicted"/>
<evidence type="ECO:0000256" key="3">
    <source>
        <dbReference type="ARBA" id="ARBA00004721"/>
    </source>
</evidence>
<comment type="cofactor">
    <cofactor evidence="1">
        <name>Mg(2+)</name>
        <dbReference type="ChEBI" id="CHEBI:18420"/>
    </cofactor>
</comment>
<protein>
    <recommendedName>
        <fullName evidence="15">Monoterpene synthase</fullName>
    </recommendedName>
</protein>
<keyword evidence="6" id="KW-0479">Metal-binding</keyword>
<evidence type="ECO:0000256" key="7">
    <source>
        <dbReference type="ARBA" id="ARBA00022842"/>
    </source>
</evidence>
<dbReference type="GO" id="GO:0010333">
    <property type="term" value="F:terpene synthase activity"/>
    <property type="evidence" value="ECO:0007669"/>
    <property type="project" value="InterPro"/>
</dbReference>
<dbReference type="AlphaFoldDB" id="A0A8J5V3Y9"/>
<dbReference type="Pfam" id="PF01397">
    <property type="entry name" value="Terpene_synth"/>
    <property type="match status" value="1"/>
</dbReference>
<accession>A0A8J5V3Y9</accession>
<dbReference type="GO" id="GO:0006950">
    <property type="term" value="P:response to stress"/>
    <property type="evidence" value="ECO:0007669"/>
    <property type="project" value="UniProtKB-ARBA"/>
</dbReference>
<feature type="region of interest" description="Disordered" evidence="10">
    <location>
        <begin position="1"/>
        <end position="53"/>
    </location>
</feature>
<comment type="caution">
    <text evidence="13">The sequence shown here is derived from an EMBL/GenBank/DDBJ whole genome shotgun (WGS) entry which is preliminary data.</text>
</comment>
<evidence type="ECO:0000259" key="12">
    <source>
        <dbReference type="Pfam" id="PF03936"/>
    </source>
</evidence>
<sequence length="557" mass="62831">MSWHAFSFASSPGTAADASPAARDGGRSRSRGGLRRAGHVRSSPAVYSGQRETASPSVLLSTTDVDAQVLVERRVSLVNDVKEMLRTASGGRETLATVDHLRRLCIDHYFQDEVDSAMDDVACLQELAHGGDLHDATLAFRLMREAGHHVSPDEVLGRFTNDNGDFNLAYSKDIGGLLGLQDISHMNMGAEALLCKAKEFSTRHLKSAIKQLNPNLAKYVRQSLDHPYHVSLMQYKARHHLSYLQTLPTKCSAMEELALVDFQLNKLLHQMEMQEIKRWWLDLGLAQEIPFARDHVQKWYVWVMTVIEGVFFSRCRIELTKVVAFVYIVDDIFDLVGTHDELSCFTQAIKIWDIEAADSLPSYMRSCYKALYNITNDIADLWAILFDGFMRETEWLSAREVSDSKDYLRNGVVTSGVPLVFVHMLFMLGHDLEKDASEFIDHIPSVISCPAKILRLSDDLGSAKDEAQEGLDGSYKELYLKENPGLTVGEAEEHMHGLIAREWEELNKECFSRRAFSGGFTEMALNVSRMVAVMYAYDGGEERRLSLLDDYIRMLLL</sequence>
<evidence type="ECO:0000256" key="5">
    <source>
        <dbReference type="ARBA" id="ARBA00022640"/>
    </source>
</evidence>
<dbReference type="PANTHER" id="PTHR31225:SF0">
    <property type="entry name" value="S-(+)-LINALOOL SYNTHASE, CHLOROPLASTIC"/>
    <property type="match status" value="1"/>
</dbReference>
<evidence type="ECO:0000256" key="6">
    <source>
        <dbReference type="ARBA" id="ARBA00022723"/>
    </source>
</evidence>
<dbReference type="FunFam" id="1.50.10.130:FF:000005">
    <property type="entry name" value="S-(+)-linalool synthase, chloroplastic"/>
    <property type="match status" value="1"/>
</dbReference>
<evidence type="ECO:0000259" key="11">
    <source>
        <dbReference type="Pfam" id="PF01397"/>
    </source>
</evidence>
<evidence type="ECO:0000256" key="4">
    <source>
        <dbReference type="ARBA" id="ARBA00022528"/>
    </source>
</evidence>
<dbReference type="OrthoDB" id="672026at2759"/>
<dbReference type="GO" id="GO:0000287">
    <property type="term" value="F:magnesium ion binding"/>
    <property type="evidence" value="ECO:0007669"/>
    <property type="project" value="InterPro"/>
</dbReference>
<keyword evidence="8" id="KW-0809">Transit peptide</keyword>
<evidence type="ECO:0000256" key="8">
    <source>
        <dbReference type="ARBA" id="ARBA00022946"/>
    </source>
</evidence>
<feature type="domain" description="Terpene synthase N-terminal" evidence="11">
    <location>
        <begin position="66"/>
        <end position="224"/>
    </location>
</feature>
<comment type="pathway">
    <text evidence="3">Secondary metabolite biosynthesis; terpenoid biosynthesis.</text>
</comment>
<dbReference type="InterPro" id="IPR050148">
    <property type="entry name" value="Terpene_synthase-like"/>
</dbReference>